<protein>
    <submittedName>
        <fullName evidence="6">Glyoxylase, beta-lactamase superfamily II</fullName>
    </submittedName>
</protein>
<feature type="domain" description="Metallo-beta-lactamase" evidence="5">
    <location>
        <begin position="12"/>
        <end position="191"/>
    </location>
</feature>
<dbReference type="GO" id="GO:0016787">
    <property type="term" value="F:hydrolase activity"/>
    <property type="evidence" value="ECO:0007669"/>
    <property type="project" value="UniProtKB-KW"/>
</dbReference>
<name>A0A1H9NC39_9LACT</name>
<keyword evidence="2" id="KW-0479">Metal-binding</keyword>
<dbReference type="SUPFAM" id="SSF56281">
    <property type="entry name" value="Metallo-hydrolase/oxidoreductase"/>
    <property type="match status" value="1"/>
</dbReference>
<dbReference type="InterPro" id="IPR036866">
    <property type="entry name" value="RibonucZ/Hydroxyglut_hydro"/>
</dbReference>
<reference evidence="6 7" key="1">
    <citation type="submission" date="2016-10" db="EMBL/GenBank/DDBJ databases">
        <authorList>
            <person name="de Groot N.N."/>
        </authorList>
    </citation>
    <scope>NUCLEOTIDE SEQUENCE [LARGE SCALE GENOMIC DNA]</scope>
    <source>
        <strain evidence="6 7">DSM 15827</strain>
    </source>
</reference>
<keyword evidence="7" id="KW-1185">Reference proteome</keyword>
<dbReference type="RefSeq" id="WP_089747462.1">
    <property type="nucleotide sequence ID" value="NZ_FOGF01000037.1"/>
</dbReference>
<dbReference type="STRING" id="137733.SAMN05421767_1373"/>
<evidence type="ECO:0000256" key="4">
    <source>
        <dbReference type="ARBA" id="ARBA00022833"/>
    </source>
</evidence>
<dbReference type="SMART" id="SM00849">
    <property type="entry name" value="Lactamase_B"/>
    <property type="match status" value="1"/>
</dbReference>
<comment type="cofactor">
    <cofactor evidence="1">
        <name>Zn(2+)</name>
        <dbReference type="ChEBI" id="CHEBI:29105"/>
    </cofactor>
</comment>
<gene>
    <name evidence="6" type="ORF">SAMN05421767_1373</name>
</gene>
<evidence type="ECO:0000256" key="2">
    <source>
        <dbReference type="ARBA" id="ARBA00022723"/>
    </source>
</evidence>
<dbReference type="AlphaFoldDB" id="A0A1H9NC39"/>
<organism evidence="6 7">
    <name type="scientific">Granulicatella balaenopterae</name>
    <dbReference type="NCBI Taxonomy" id="137733"/>
    <lineage>
        <taxon>Bacteria</taxon>
        <taxon>Bacillati</taxon>
        <taxon>Bacillota</taxon>
        <taxon>Bacilli</taxon>
        <taxon>Lactobacillales</taxon>
        <taxon>Carnobacteriaceae</taxon>
        <taxon>Granulicatella</taxon>
    </lineage>
</organism>
<dbReference type="PANTHER" id="PTHR46233">
    <property type="entry name" value="HYDROXYACYLGLUTATHIONE HYDROLASE GLOC"/>
    <property type="match status" value="1"/>
</dbReference>
<dbReference type="Proteomes" id="UP000198556">
    <property type="component" value="Unassembled WGS sequence"/>
</dbReference>
<dbReference type="GO" id="GO:0046872">
    <property type="term" value="F:metal ion binding"/>
    <property type="evidence" value="ECO:0007669"/>
    <property type="project" value="UniProtKB-KW"/>
</dbReference>
<evidence type="ECO:0000313" key="6">
    <source>
        <dbReference type="EMBL" id="SER32933.1"/>
    </source>
</evidence>
<proteinExistence type="predicted"/>
<keyword evidence="4" id="KW-0862">Zinc</keyword>
<evidence type="ECO:0000259" key="5">
    <source>
        <dbReference type="SMART" id="SM00849"/>
    </source>
</evidence>
<dbReference type="InterPro" id="IPR051453">
    <property type="entry name" value="MBL_Glyoxalase_II"/>
</dbReference>
<sequence length="212" mass="23350">MELLALTLGKLEENCYFLIDGQKKTLIFDPGAEPEEIKKVIEEEGLTPRAILLTHAHFDHIGAVEEIRNTYKIPVYMNEIEKDFLTDPTLNLSELMGEEVVCKPADKYYPATMGDFKVGSFHMKLAHVPGHSPGSTVFIFEQNGFLIGGDVLFKGGCGRTDFPGGSHELLINGIKEKILPLPGNIVVLPGHGDATTIQEEIATNPYLNGQTR</sequence>
<dbReference type="InterPro" id="IPR001279">
    <property type="entry name" value="Metallo-B-lactamas"/>
</dbReference>
<evidence type="ECO:0000256" key="3">
    <source>
        <dbReference type="ARBA" id="ARBA00022801"/>
    </source>
</evidence>
<dbReference type="EMBL" id="FOGF01000037">
    <property type="protein sequence ID" value="SER32933.1"/>
    <property type="molecule type" value="Genomic_DNA"/>
</dbReference>
<evidence type="ECO:0000313" key="7">
    <source>
        <dbReference type="Proteomes" id="UP000198556"/>
    </source>
</evidence>
<accession>A0A1H9NC39</accession>
<dbReference type="Gene3D" id="3.60.15.10">
    <property type="entry name" value="Ribonuclease Z/Hydroxyacylglutathione hydrolase-like"/>
    <property type="match status" value="1"/>
</dbReference>
<keyword evidence="3" id="KW-0378">Hydrolase</keyword>
<dbReference type="Pfam" id="PF00753">
    <property type="entry name" value="Lactamase_B"/>
    <property type="match status" value="1"/>
</dbReference>
<dbReference type="PANTHER" id="PTHR46233:SF3">
    <property type="entry name" value="HYDROXYACYLGLUTATHIONE HYDROLASE GLOC"/>
    <property type="match status" value="1"/>
</dbReference>
<dbReference type="CDD" id="cd06262">
    <property type="entry name" value="metallo-hydrolase-like_MBL-fold"/>
    <property type="match status" value="1"/>
</dbReference>
<dbReference type="OrthoDB" id="9802248at2"/>
<evidence type="ECO:0000256" key="1">
    <source>
        <dbReference type="ARBA" id="ARBA00001947"/>
    </source>
</evidence>